<sequence>MEVEFFAKANSSEFKWEFCIVSILQGGRLSSFKEKMEASEGPDGKYAAGMDGLFTCQHRVTKGKKNCLSICFPDGFVSFGK</sequence>
<accession>A0AAV4P7T1</accession>
<gene>
    <name evidence="1" type="primary">AVEN_203751_1</name>
    <name evidence="1" type="ORF">CEXT_554051</name>
</gene>
<organism evidence="1 2">
    <name type="scientific">Caerostris extrusa</name>
    <name type="common">Bark spider</name>
    <name type="synonym">Caerostris bankana</name>
    <dbReference type="NCBI Taxonomy" id="172846"/>
    <lineage>
        <taxon>Eukaryota</taxon>
        <taxon>Metazoa</taxon>
        <taxon>Ecdysozoa</taxon>
        <taxon>Arthropoda</taxon>
        <taxon>Chelicerata</taxon>
        <taxon>Arachnida</taxon>
        <taxon>Araneae</taxon>
        <taxon>Araneomorphae</taxon>
        <taxon>Entelegynae</taxon>
        <taxon>Araneoidea</taxon>
        <taxon>Araneidae</taxon>
        <taxon>Caerostris</taxon>
    </lineage>
</organism>
<evidence type="ECO:0000313" key="1">
    <source>
        <dbReference type="EMBL" id="GIX93250.1"/>
    </source>
</evidence>
<comment type="caution">
    <text evidence="1">The sequence shown here is derived from an EMBL/GenBank/DDBJ whole genome shotgun (WGS) entry which is preliminary data.</text>
</comment>
<dbReference type="AlphaFoldDB" id="A0AAV4P7T1"/>
<proteinExistence type="predicted"/>
<reference evidence="1 2" key="1">
    <citation type="submission" date="2021-06" db="EMBL/GenBank/DDBJ databases">
        <title>Caerostris extrusa draft genome.</title>
        <authorList>
            <person name="Kono N."/>
            <person name="Arakawa K."/>
        </authorList>
    </citation>
    <scope>NUCLEOTIDE SEQUENCE [LARGE SCALE GENOMIC DNA]</scope>
</reference>
<dbReference type="Proteomes" id="UP001054945">
    <property type="component" value="Unassembled WGS sequence"/>
</dbReference>
<dbReference type="EMBL" id="BPLR01004218">
    <property type="protein sequence ID" value="GIX93250.1"/>
    <property type="molecule type" value="Genomic_DNA"/>
</dbReference>
<name>A0AAV4P7T1_CAEEX</name>
<keyword evidence="2" id="KW-1185">Reference proteome</keyword>
<evidence type="ECO:0000313" key="2">
    <source>
        <dbReference type="Proteomes" id="UP001054945"/>
    </source>
</evidence>
<protein>
    <submittedName>
        <fullName evidence="1">Uncharacterized protein</fullName>
    </submittedName>
</protein>